<dbReference type="Gene3D" id="3.30.70.270">
    <property type="match status" value="1"/>
</dbReference>
<dbReference type="InterPro" id="IPR000123">
    <property type="entry name" value="Reverse_transcriptase_msDNA"/>
</dbReference>
<dbReference type="Pfam" id="PF00078">
    <property type="entry name" value="RVT_1"/>
    <property type="match status" value="1"/>
</dbReference>
<dbReference type="GO" id="GO:0046872">
    <property type="term" value="F:metal ion binding"/>
    <property type="evidence" value="ECO:0007669"/>
    <property type="project" value="UniProtKB-KW"/>
</dbReference>
<evidence type="ECO:0000256" key="5">
    <source>
        <dbReference type="ARBA" id="ARBA00022918"/>
    </source>
</evidence>
<comment type="caution">
    <text evidence="9">The sequence shown here is derived from an EMBL/GenBank/DDBJ whole genome shotgun (WGS) entry which is preliminary data.</text>
</comment>
<dbReference type="PROSITE" id="PS50878">
    <property type="entry name" value="RT_POL"/>
    <property type="match status" value="1"/>
</dbReference>
<comment type="similarity">
    <text evidence="7">Belongs to the bacterial reverse transcriptase family.</text>
</comment>
<evidence type="ECO:0000256" key="6">
    <source>
        <dbReference type="ARBA" id="ARBA00023118"/>
    </source>
</evidence>
<dbReference type="SUPFAM" id="SSF56672">
    <property type="entry name" value="DNA/RNA polymerases"/>
    <property type="match status" value="1"/>
</dbReference>
<keyword evidence="3" id="KW-0479">Metal-binding</keyword>
<gene>
    <name evidence="9" type="ORF">FW778_11900</name>
</gene>
<organism evidence="9 10">
    <name type="scientific">Ginsengibacter hankyongi</name>
    <dbReference type="NCBI Taxonomy" id="2607284"/>
    <lineage>
        <taxon>Bacteria</taxon>
        <taxon>Pseudomonadati</taxon>
        <taxon>Bacteroidota</taxon>
        <taxon>Chitinophagia</taxon>
        <taxon>Chitinophagales</taxon>
        <taxon>Chitinophagaceae</taxon>
        <taxon>Ginsengibacter</taxon>
    </lineage>
</organism>
<keyword evidence="5 9" id="KW-0695">RNA-directed DNA polymerase</keyword>
<evidence type="ECO:0000256" key="2">
    <source>
        <dbReference type="ARBA" id="ARBA00022695"/>
    </source>
</evidence>
<reference evidence="9 10" key="1">
    <citation type="submission" date="2019-09" db="EMBL/GenBank/DDBJ databases">
        <title>Draft genome sequence of Ginsengibacter sp. BR5-29.</title>
        <authorList>
            <person name="Im W.-T."/>
        </authorList>
    </citation>
    <scope>NUCLEOTIDE SEQUENCE [LARGE SCALE GENOMIC DNA]</scope>
    <source>
        <strain evidence="9 10">BR5-29</strain>
    </source>
</reference>
<keyword evidence="4" id="KW-0460">Magnesium</keyword>
<evidence type="ECO:0000313" key="10">
    <source>
        <dbReference type="Proteomes" id="UP000326903"/>
    </source>
</evidence>
<dbReference type="InterPro" id="IPR043502">
    <property type="entry name" value="DNA/RNA_pol_sf"/>
</dbReference>
<dbReference type="AlphaFoldDB" id="A0A5J5IJZ7"/>
<name>A0A5J5IJZ7_9BACT</name>
<dbReference type="CDD" id="cd03487">
    <property type="entry name" value="RT_Bac_retron_II"/>
    <property type="match status" value="1"/>
</dbReference>
<evidence type="ECO:0000259" key="8">
    <source>
        <dbReference type="PROSITE" id="PS50878"/>
    </source>
</evidence>
<dbReference type="Proteomes" id="UP000326903">
    <property type="component" value="Unassembled WGS sequence"/>
</dbReference>
<dbReference type="GO" id="GO:0003964">
    <property type="term" value="F:RNA-directed DNA polymerase activity"/>
    <property type="evidence" value="ECO:0007669"/>
    <property type="project" value="UniProtKB-KW"/>
</dbReference>
<dbReference type="GO" id="GO:0051607">
    <property type="term" value="P:defense response to virus"/>
    <property type="evidence" value="ECO:0007669"/>
    <property type="project" value="UniProtKB-KW"/>
</dbReference>
<dbReference type="InterPro" id="IPR000477">
    <property type="entry name" value="RT_dom"/>
</dbReference>
<proteinExistence type="inferred from homology"/>
<keyword evidence="1" id="KW-0808">Transferase</keyword>
<protein>
    <submittedName>
        <fullName evidence="9">RNA-directed DNA polymerase</fullName>
    </submittedName>
</protein>
<dbReference type="GO" id="GO:0003723">
    <property type="term" value="F:RNA binding"/>
    <property type="evidence" value="ECO:0007669"/>
    <property type="project" value="InterPro"/>
</dbReference>
<evidence type="ECO:0000256" key="1">
    <source>
        <dbReference type="ARBA" id="ARBA00022679"/>
    </source>
</evidence>
<feature type="domain" description="Reverse transcriptase" evidence="8">
    <location>
        <begin position="18"/>
        <end position="234"/>
    </location>
</feature>
<dbReference type="RefSeq" id="WP_150414923.1">
    <property type="nucleotide sequence ID" value="NZ_VYQF01000002.1"/>
</dbReference>
<dbReference type="InterPro" id="IPR043128">
    <property type="entry name" value="Rev_trsase/Diguanyl_cyclase"/>
</dbReference>
<dbReference type="PRINTS" id="PR00866">
    <property type="entry name" value="RNADNAPOLMS"/>
</dbReference>
<evidence type="ECO:0000256" key="3">
    <source>
        <dbReference type="ARBA" id="ARBA00022723"/>
    </source>
</evidence>
<keyword evidence="6" id="KW-0051">Antiviral defense</keyword>
<evidence type="ECO:0000256" key="7">
    <source>
        <dbReference type="ARBA" id="ARBA00034120"/>
    </source>
</evidence>
<accession>A0A5J5IJZ7</accession>
<evidence type="ECO:0000256" key="4">
    <source>
        <dbReference type="ARBA" id="ARBA00022842"/>
    </source>
</evidence>
<evidence type="ECO:0000313" key="9">
    <source>
        <dbReference type="EMBL" id="KAA9039512.1"/>
    </source>
</evidence>
<keyword evidence="2" id="KW-0548">Nucleotidyltransferase</keyword>
<dbReference type="EMBL" id="VYQF01000002">
    <property type="protein sequence ID" value="KAA9039512.1"/>
    <property type="molecule type" value="Genomic_DNA"/>
</dbReference>
<dbReference type="Gene3D" id="3.10.10.10">
    <property type="entry name" value="HIV Type 1 Reverse Transcriptase, subunit A, domain 1"/>
    <property type="match status" value="1"/>
</dbReference>
<sequence length="278" mass="32099">MIRSLYQLYSELGVNKRLLIEITTNPQKLYYKKIRPKRKFGTYQEGENGSIRLRHLMPPVHSLKIIQGKIRDHLQRIELPDCMYGSVQGKNNIINALQHVDNIFFLKIDLKKYFTNISNKQVHRVLLENKFSWEVARIITKLTTYQCSLPQGAPSSPAIANLTFSATARNLQEFVKGRGITFTIFLDDIVFSSKKDFKNLVPGILNMIRKNGFFPHNKKINYRKYNCDVTGLVVGSGKLKIVPKMKQAALTNARVRGYINFVNRYYQAYLLKKSTASF</sequence>
<keyword evidence="10" id="KW-1185">Reference proteome</keyword>